<feature type="domain" description="Rhodanese" evidence="2">
    <location>
        <begin position="111"/>
        <end position="175"/>
    </location>
</feature>
<name>A0A6I4KUV6_9PSED</name>
<proteinExistence type="predicted"/>
<dbReference type="Gene3D" id="3.40.250.10">
    <property type="entry name" value="Rhodanese-like domain"/>
    <property type="match status" value="1"/>
</dbReference>
<dbReference type="AlphaFoldDB" id="A0A6I4KUV6"/>
<keyword evidence="4" id="KW-1185">Reference proteome</keyword>
<evidence type="ECO:0000259" key="2">
    <source>
        <dbReference type="PROSITE" id="PS50206"/>
    </source>
</evidence>
<reference evidence="3 4" key="1">
    <citation type="submission" date="2019-11" db="EMBL/GenBank/DDBJ databases">
        <title>Pseudomonas flavidum sp. nov., isolated from Baiyang Lake.</title>
        <authorList>
            <person name="Zhao Y."/>
        </authorList>
    </citation>
    <scope>NUCLEOTIDE SEQUENCE [LARGE SCALE GENOMIC DNA]</scope>
    <source>
        <strain evidence="4">R-22-3 w-18</strain>
    </source>
</reference>
<dbReference type="PROSITE" id="PS50206">
    <property type="entry name" value="RHODANESE_3"/>
    <property type="match status" value="1"/>
</dbReference>
<organism evidence="3 4">
    <name type="scientific">Pseudomonas xionganensis</name>
    <dbReference type="NCBI Taxonomy" id="2654845"/>
    <lineage>
        <taxon>Bacteria</taxon>
        <taxon>Pseudomonadati</taxon>
        <taxon>Pseudomonadota</taxon>
        <taxon>Gammaproteobacteria</taxon>
        <taxon>Pseudomonadales</taxon>
        <taxon>Pseudomonadaceae</taxon>
        <taxon>Pseudomonas</taxon>
    </lineage>
</organism>
<dbReference type="EMBL" id="WKJZ01000001">
    <property type="protein sequence ID" value="MVW75431.1"/>
    <property type="molecule type" value="Genomic_DNA"/>
</dbReference>
<evidence type="ECO:0000313" key="3">
    <source>
        <dbReference type="EMBL" id="MVW75431.1"/>
    </source>
</evidence>
<keyword evidence="1" id="KW-0732">Signal</keyword>
<dbReference type="InterPro" id="IPR036873">
    <property type="entry name" value="Rhodanese-like_dom_sf"/>
</dbReference>
<dbReference type="InterPro" id="IPR001763">
    <property type="entry name" value="Rhodanese-like_dom"/>
</dbReference>
<evidence type="ECO:0000313" key="4">
    <source>
        <dbReference type="Proteomes" id="UP000429555"/>
    </source>
</evidence>
<evidence type="ECO:0000256" key="1">
    <source>
        <dbReference type="SAM" id="SignalP"/>
    </source>
</evidence>
<gene>
    <name evidence="3" type="ORF">GJV18_08885</name>
</gene>
<dbReference type="RefSeq" id="WP_160344567.1">
    <property type="nucleotide sequence ID" value="NZ_WKJZ01000001.1"/>
</dbReference>
<dbReference type="SUPFAM" id="SSF52821">
    <property type="entry name" value="Rhodanese/Cell cycle control phosphatase"/>
    <property type="match status" value="1"/>
</dbReference>
<feature type="chain" id="PRO_5026130760" evidence="1">
    <location>
        <begin position="22"/>
        <end position="195"/>
    </location>
</feature>
<comment type="caution">
    <text evidence="3">The sequence shown here is derived from an EMBL/GenBank/DDBJ whole genome shotgun (WGS) entry which is preliminary data.</text>
</comment>
<sequence length="195" mass="21876">MKPCRALQAGLLLGSSLLASAALSEVALYSAEGYRQAHYRSPTPAELAGARSLDTAALQRLLAEQPHTRLIDVYRRPWRHGQFIEDEPHANLPGSLWLANVGDGELEPRWQRYFEQQLLRISRGDPDWPLVFYCRADCWLGWNATRRALALGYRRLYWYREGIDGWQQAGLPLVPAQPVPLPDAAATFATPTAAP</sequence>
<protein>
    <submittedName>
        <fullName evidence="3">PQQ-dependent catabolism-associated CXXCW motif protein</fullName>
    </submittedName>
</protein>
<accession>A0A6I4KUV6</accession>
<dbReference type="InterPro" id="IPR022376">
    <property type="entry name" value="PQQ_CXXCW"/>
</dbReference>
<dbReference type="CDD" id="cd00158">
    <property type="entry name" value="RHOD"/>
    <property type="match status" value="1"/>
</dbReference>
<dbReference type="Pfam" id="PF00581">
    <property type="entry name" value="Rhodanese"/>
    <property type="match status" value="1"/>
</dbReference>
<dbReference type="Proteomes" id="UP000429555">
    <property type="component" value="Unassembled WGS sequence"/>
</dbReference>
<feature type="signal peptide" evidence="1">
    <location>
        <begin position="1"/>
        <end position="21"/>
    </location>
</feature>
<dbReference type="NCBIfam" id="TIGR03865">
    <property type="entry name" value="PQQ_CXXCW"/>
    <property type="match status" value="1"/>
</dbReference>